<reference evidence="1 2" key="1">
    <citation type="submission" date="2013-09" db="EMBL/GenBank/DDBJ databases">
        <title>Genome sequencing of Arenimonas malthae.</title>
        <authorList>
            <person name="Chen F."/>
            <person name="Wang G."/>
        </authorList>
    </citation>
    <scope>NUCLEOTIDE SEQUENCE [LARGE SCALE GENOMIC DNA]</scope>
    <source>
        <strain evidence="1 2">CC-JY-1</strain>
    </source>
</reference>
<dbReference type="InterPro" id="IPR024079">
    <property type="entry name" value="MetalloPept_cat_dom_sf"/>
</dbReference>
<dbReference type="eggNOG" id="COG3228">
    <property type="taxonomic scope" value="Bacteria"/>
</dbReference>
<gene>
    <name evidence="1" type="ORF">N790_11000</name>
</gene>
<dbReference type="SUPFAM" id="SSF55486">
    <property type="entry name" value="Metalloproteases ('zincins'), catalytic domain"/>
    <property type="match status" value="1"/>
</dbReference>
<dbReference type="GO" id="GO:0004177">
    <property type="term" value="F:aminopeptidase activity"/>
    <property type="evidence" value="ECO:0007669"/>
    <property type="project" value="TreeGrafter"/>
</dbReference>
<dbReference type="InterPro" id="IPR042252">
    <property type="entry name" value="MtfA_N"/>
</dbReference>
<dbReference type="RefSeq" id="WP_043804799.1">
    <property type="nucleotide sequence ID" value="NZ_AVCH01000194.1"/>
</dbReference>
<dbReference type="GO" id="GO:0005829">
    <property type="term" value="C:cytosol"/>
    <property type="evidence" value="ECO:0007669"/>
    <property type="project" value="TreeGrafter"/>
</dbReference>
<dbReference type="Gene3D" id="1.10.472.150">
    <property type="entry name" value="Glucose-regulated metallo-peptidase M90, N-terminal domain"/>
    <property type="match status" value="1"/>
</dbReference>
<dbReference type="CDD" id="cd20169">
    <property type="entry name" value="Peptidase_M90_mtfA"/>
    <property type="match status" value="1"/>
</dbReference>
<proteinExistence type="predicted"/>
<evidence type="ECO:0000313" key="2">
    <source>
        <dbReference type="Proteomes" id="UP000029392"/>
    </source>
</evidence>
<keyword evidence="2" id="KW-1185">Reference proteome</keyword>
<dbReference type="Proteomes" id="UP000029392">
    <property type="component" value="Unassembled WGS sequence"/>
</dbReference>
<dbReference type="STRING" id="1384054.N790_11000"/>
<dbReference type="Gene3D" id="3.40.390.10">
    <property type="entry name" value="Collagenase (Catalytic Domain)"/>
    <property type="match status" value="1"/>
</dbReference>
<name>A0A091BFS2_9GAMM</name>
<dbReference type="GO" id="GO:0008237">
    <property type="term" value="F:metallopeptidase activity"/>
    <property type="evidence" value="ECO:0007669"/>
    <property type="project" value="InterPro"/>
</dbReference>
<dbReference type="InterPro" id="IPR010384">
    <property type="entry name" value="MtfA_fam"/>
</dbReference>
<dbReference type="PANTHER" id="PTHR30164:SF2">
    <property type="entry name" value="PROTEIN MTFA"/>
    <property type="match status" value="1"/>
</dbReference>
<evidence type="ECO:0008006" key="3">
    <source>
        <dbReference type="Google" id="ProtNLM"/>
    </source>
</evidence>
<comment type="caution">
    <text evidence="1">The sequence shown here is derived from an EMBL/GenBank/DDBJ whole genome shotgun (WGS) entry which is preliminary data.</text>
</comment>
<dbReference type="PANTHER" id="PTHR30164">
    <property type="entry name" value="MTFA PEPTIDASE"/>
    <property type="match status" value="1"/>
</dbReference>
<dbReference type="OrthoDB" id="9786424at2"/>
<dbReference type="PATRIC" id="fig|1384054.3.peg.2398"/>
<dbReference type="AlphaFoldDB" id="A0A091BFS2"/>
<dbReference type="EMBL" id="AVCH01000194">
    <property type="protein sequence ID" value="KFN43230.1"/>
    <property type="molecule type" value="Genomic_DNA"/>
</dbReference>
<protein>
    <recommendedName>
        <fullName evidence="3">Zinc-dependent peptidase</fullName>
    </recommendedName>
</protein>
<sequence>MKSLLQRLRSATGQPRPSPADRDALLAALPFLGRLEAARLDRLCTLVARYQGGKTITPLHGLALDDVQRLQLAALSCLPLLEFGAEGLHGWSQVLVYPGAFRVHRRHHDEDTGVVDEWVDELAGEAWEQGPLVLSWDDVLADLAEPEAGFQLVVHEMAHKLDALDGAMDGTPPLPASWQRAWARDFQQAYDAFCERVDAGEETAIDAYAAEAPEEFFAVASEYHFSAPALLAREMPAVAGHLQRFYGESPIPAR</sequence>
<evidence type="ECO:0000313" key="1">
    <source>
        <dbReference type="EMBL" id="KFN43230.1"/>
    </source>
</evidence>
<accession>A0A091BFS2</accession>
<organism evidence="1 2">
    <name type="scientific">Arenimonas malthae CC-JY-1</name>
    <dbReference type="NCBI Taxonomy" id="1384054"/>
    <lineage>
        <taxon>Bacteria</taxon>
        <taxon>Pseudomonadati</taxon>
        <taxon>Pseudomonadota</taxon>
        <taxon>Gammaproteobacteria</taxon>
        <taxon>Lysobacterales</taxon>
        <taxon>Lysobacteraceae</taxon>
        <taxon>Arenimonas</taxon>
    </lineage>
</organism>
<dbReference type="Pfam" id="PF06167">
    <property type="entry name" value="Peptidase_M90"/>
    <property type="match status" value="1"/>
</dbReference>